<keyword evidence="7" id="KW-1185">Reference proteome</keyword>
<dbReference type="PANTHER" id="PTHR46796">
    <property type="entry name" value="HTH-TYPE TRANSCRIPTIONAL ACTIVATOR RHAS-RELATED"/>
    <property type="match status" value="1"/>
</dbReference>
<dbReference type="Pfam" id="PF12833">
    <property type="entry name" value="HTH_18"/>
    <property type="match status" value="1"/>
</dbReference>
<feature type="region of interest" description="Disordered" evidence="4">
    <location>
        <begin position="301"/>
        <end position="334"/>
    </location>
</feature>
<dbReference type="InterPro" id="IPR009057">
    <property type="entry name" value="Homeodomain-like_sf"/>
</dbReference>
<evidence type="ECO:0000256" key="2">
    <source>
        <dbReference type="ARBA" id="ARBA00023125"/>
    </source>
</evidence>
<evidence type="ECO:0000313" key="6">
    <source>
        <dbReference type="EMBL" id="MBP0495772.1"/>
    </source>
</evidence>
<gene>
    <name evidence="6" type="ORF">J5Y10_23510</name>
</gene>
<dbReference type="EMBL" id="JAGIZA010000021">
    <property type="protein sequence ID" value="MBP0495772.1"/>
    <property type="molecule type" value="Genomic_DNA"/>
</dbReference>
<dbReference type="Proteomes" id="UP000677537">
    <property type="component" value="Unassembled WGS sequence"/>
</dbReference>
<dbReference type="InterPro" id="IPR032783">
    <property type="entry name" value="AraC_lig"/>
</dbReference>
<keyword evidence="2" id="KW-0238">DNA-binding</keyword>
<evidence type="ECO:0000256" key="1">
    <source>
        <dbReference type="ARBA" id="ARBA00023015"/>
    </source>
</evidence>
<organism evidence="6 7">
    <name type="scientific">Roseomonas indoligenes</name>
    <dbReference type="NCBI Taxonomy" id="2820811"/>
    <lineage>
        <taxon>Bacteria</taxon>
        <taxon>Pseudomonadati</taxon>
        <taxon>Pseudomonadota</taxon>
        <taxon>Alphaproteobacteria</taxon>
        <taxon>Acetobacterales</taxon>
        <taxon>Roseomonadaceae</taxon>
        <taxon>Roseomonas</taxon>
    </lineage>
</organism>
<accession>A0A940N830</accession>
<evidence type="ECO:0000313" key="7">
    <source>
        <dbReference type="Proteomes" id="UP000677537"/>
    </source>
</evidence>
<dbReference type="SUPFAM" id="SSF51182">
    <property type="entry name" value="RmlC-like cupins"/>
    <property type="match status" value="1"/>
</dbReference>
<comment type="caution">
    <text evidence="6">The sequence shown here is derived from an EMBL/GenBank/DDBJ whole genome shotgun (WGS) entry which is preliminary data.</text>
</comment>
<feature type="domain" description="HTH araC/xylS-type" evidence="5">
    <location>
        <begin position="199"/>
        <end position="300"/>
    </location>
</feature>
<evidence type="ECO:0000256" key="3">
    <source>
        <dbReference type="ARBA" id="ARBA00023163"/>
    </source>
</evidence>
<dbReference type="SMART" id="SM00342">
    <property type="entry name" value="HTH_ARAC"/>
    <property type="match status" value="1"/>
</dbReference>
<dbReference type="GO" id="GO:0043565">
    <property type="term" value="F:sequence-specific DNA binding"/>
    <property type="evidence" value="ECO:0007669"/>
    <property type="project" value="InterPro"/>
</dbReference>
<keyword evidence="1" id="KW-0805">Transcription regulation</keyword>
<reference evidence="6" key="1">
    <citation type="submission" date="2021-03" db="EMBL/GenBank/DDBJ databases">
        <authorList>
            <person name="So Y."/>
        </authorList>
    </citation>
    <scope>NUCLEOTIDE SEQUENCE</scope>
    <source>
        <strain evidence="6">SG15</strain>
    </source>
</reference>
<dbReference type="SUPFAM" id="SSF46689">
    <property type="entry name" value="Homeodomain-like"/>
    <property type="match status" value="2"/>
</dbReference>
<dbReference type="Gene3D" id="1.10.10.60">
    <property type="entry name" value="Homeodomain-like"/>
    <property type="match status" value="2"/>
</dbReference>
<name>A0A940N830_9PROT</name>
<dbReference type="RefSeq" id="WP_209376569.1">
    <property type="nucleotide sequence ID" value="NZ_JAGIZA010000021.1"/>
</dbReference>
<dbReference type="AlphaFoldDB" id="A0A940N830"/>
<sequence>MTATSHDRLLTALVVHLHSTSVCSIGQGWRLAFAPFETITVHHVLSGSGSVQVGNDPPMPYTPGSVILVPPRLGHVVGDAGAEAREVSAEDHCGPFADGLAAFTAGTTPETLLLCGSIPAPHGQILGVFDLLRDASVGMPAGDVGHGVFDLMRAEVAAPGIGTAAITEALMKACLVTLLRARLRLVDRGLLQSPLPGDPRLARAALTVLEKPGAPHTVASLAERAGMSRASFADHFARVLGSGPMEFVQSVRLRAAARLLQTTDLPLKAVASAVGYADPSSLSRAFRVTYGMDLTSYRNLGDQAWSGPPGVEPREPSPVTGNFQGGEEKCEPSD</sequence>
<dbReference type="PROSITE" id="PS01124">
    <property type="entry name" value="HTH_ARAC_FAMILY_2"/>
    <property type="match status" value="1"/>
</dbReference>
<dbReference type="GO" id="GO:0003700">
    <property type="term" value="F:DNA-binding transcription factor activity"/>
    <property type="evidence" value="ECO:0007669"/>
    <property type="project" value="InterPro"/>
</dbReference>
<protein>
    <submittedName>
        <fullName evidence="6">Helix-turn-helix transcriptional regulator</fullName>
    </submittedName>
</protein>
<evidence type="ECO:0000259" key="5">
    <source>
        <dbReference type="PROSITE" id="PS01124"/>
    </source>
</evidence>
<dbReference type="Pfam" id="PF12852">
    <property type="entry name" value="Cupin_6"/>
    <property type="match status" value="1"/>
</dbReference>
<evidence type="ECO:0000256" key="4">
    <source>
        <dbReference type="SAM" id="MobiDB-lite"/>
    </source>
</evidence>
<dbReference type="InterPro" id="IPR050204">
    <property type="entry name" value="AraC_XylS_family_regulators"/>
</dbReference>
<proteinExistence type="predicted"/>
<keyword evidence="3" id="KW-0804">Transcription</keyword>
<dbReference type="InterPro" id="IPR018060">
    <property type="entry name" value="HTH_AraC"/>
</dbReference>
<dbReference type="PANTHER" id="PTHR46796:SF13">
    <property type="entry name" value="HTH-TYPE TRANSCRIPTIONAL ACTIVATOR RHAS"/>
    <property type="match status" value="1"/>
</dbReference>
<dbReference type="InterPro" id="IPR011051">
    <property type="entry name" value="RmlC_Cupin_sf"/>
</dbReference>